<dbReference type="PANTHER" id="PTHR31761:SF1">
    <property type="entry name" value="LARGE RIBOSOMAL SUBUNIT PROTEIN ML64"/>
    <property type="match status" value="1"/>
</dbReference>
<evidence type="ECO:0000256" key="5">
    <source>
        <dbReference type="ARBA" id="ARBA00023054"/>
    </source>
</evidence>
<dbReference type="EMBL" id="CAJRST010008890">
    <property type="protein sequence ID" value="CAG5897363.1"/>
    <property type="molecule type" value="Genomic_DNA"/>
</dbReference>
<reference evidence="15" key="1">
    <citation type="submission" date="2021-05" db="EMBL/GenBank/DDBJ databases">
        <authorList>
            <person name="Tigano A."/>
        </authorList>
    </citation>
    <scope>NUCLEOTIDE SEQUENCE</scope>
</reference>
<evidence type="ECO:0000256" key="10">
    <source>
        <dbReference type="ARBA" id="ARBA00030700"/>
    </source>
</evidence>
<name>A0A8S4AT93_9TELE</name>
<organism evidence="15 16">
    <name type="scientific">Menidia menidia</name>
    <name type="common">Atlantic silverside</name>
    <dbReference type="NCBI Taxonomy" id="238744"/>
    <lineage>
        <taxon>Eukaryota</taxon>
        <taxon>Metazoa</taxon>
        <taxon>Chordata</taxon>
        <taxon>Craniata</taxon>
        <taxon>Vertebrata</taxon>
        <taxon>Euteleostomi</taxon>
        <taxon>Actinopterygii</taxon>
        <taxon>Neopterygii</taxon>
        <taxon>Teleostei</taxon>
        <taxon>Neoteleostei</taxon>
        <taxon>Acanthomorphata</taxon>
        <taxon>Ovalentaria</taxon>
        <taxon>Atherinomorphae</taxon>
        <taxon>Atheriniformes</taxon>
        <taxon>Atherinopsidae</taxon>
        <taxon>Menidiinae</taxon>
        <taxon>Menidia</taxon>
    </lineage>
</organism>
<sequence>MSAPGWGHKQPPPPVLYFLSVPPSIPSPKSPKRVDRRYLCDDVLMGIRVCSDSVVKGQFHQARKSLMRKYRDGPSFTLLQTEVEAPEKDISVPPPNSCTMGQRRGVYVSMAASMLCKRTAALCRTLKEISSAKVILCVNSQCGSLLQVASYNPKPLKLNIRNPYIPDKDSEKTPEWQKTARHDRKLFGRYGSLSGVDAASLWPSHEELDKKIAEEKEWHPPLGIMLKNIEAREKAETEKRLAKENIIAANMAKMPKMVADWRREKREAKQKAKDEKARRTRLLAEARERFGYTVDPRSPKFLEMVAEIEKEEKKKKKLLKRRMREEQSSTATSS</sequence>
<dbReference type="GO" id="GO:0005840">
    <property type="term" value="C:ribosome"/>
    <property type="evidence" value="ECO:0007669"/>
    <property type="project" value="UniProtKB-KW"/>
</dbReference>
<dbReference type="Gene3D" id="6.10.280.120">
    <property type="entry name" value="Growth arrest and DNA-damage-inducible proteins-interacting protein 1"/>
    <property type="match status" value="1"/>
</dbReference>
<evidence type="ECO:0000256" key="14">
    <source>
        <dbReference type="SAM" id="MobiDB-lite"/>
    </source>
</evidence>
<dbReference type="Proteomes" id="UP000677803">
    <property type="component" value="Unassembled WGS sequence"/>
</dbReference>
<evidence type="ECO:0000256" key="4">
    <source>
        <dbReference type="ARBA" id="ARBA00022980"/>
    </source>
</evidence>
<keyword evidence="7" id="KW-0539">Nucleus</keyword>
<evidence type="ECO:0000256" key="1">
    <source>
        <dbReference type="ARBA" id="ARBA00004123"/>
    </source>
</evidence>
<keyword evidence="5" id="KW-0175">Coiled coil</keyword>
<keyword evidence="4" id="KW-0689">Ribosomal protein</keyword>
<evidence type="ECO:0000256" key="13">
    <source>
        <dbReference type="ARBA" id="ARBA00060144"/>
    </source>
</evidence>
<dbReference type="GO" id="GO:0005634">
    <property type="term" value="C:nucleus"/>
    <property type="evidence" value="ECO:0007669"/>
    <property type="project" value="UniProtKB-SubCell"/>
</dbReference>
<dbReference type="OrthoDB" id="6247992at2759"/>
<evidence type="ECO:0000313" key="16">
    <source>
        <dbReference type="Proteomes" id="UP000677803"/>
    </source>
</evidence>
<proteinExistence type="inferred from homology"/>
<accession>A0A8S4AT93</accession>
<dbReference type="InterPro" id="IPR018472">
    <property type="entry name" value="Ribosomal_mL64"/>
</dbReference>
<evidence type="ECO:0000256" key="12">
    <source>
        <dbReference type="ARBA" id="ARBA00035485"/>
    </source>
</evidence>
<comment type="similarity">
    <text evidence="3">Belongs to the mitochondrion-specific ribosomal protein mL64 family.</text>
</comment>
<evidence type="ECO:0000256" key="11">
    <source>
        <dbReference type="ARBA" id="ARBA00035184"/>
    </source>
</evidence>
<comment type="subcellular location">
    <subcellularLocation>
        <location evidence="2">Mitochondrion</location>
    </subcellularLocation>
    <subcellularLocation>
        <location evidence="1">Nucleus</location>
    </subcellularLocation>
</comment>
<dbReference type="PANTHER" id="PTHR31761">
    <property type="entry name" value="GROWTH ARREST AND DNA DAMAGE-INDUCIBLE PROTEINS-INTERACTING PROTEIN 1 GADD45GIP1"/>
    <property type="match status" value="1"/>
</dbReference>
<gene>
    <name evidence="15" type="ORF">MMEN_LOCUS8421</name>
</gene>
<dbReference type="AlphaFoldDB" id="A0A8S4AT93"/>
<keyword evidence="6" id="KW-0496">Mitochondrion</keyword>
<comment type="function">
    <text evidence="13">Acts as a negative regulator of G1 to S cell cycle phase progression by inhibiting cyclin-dependent kinases. Inhibitory effects are additive with GADD45 proteins but also occur in the absence of GADD45 proteins. Acts as a repressor of the orphan nuclear receptor NR4A1 by inhibiting AB domain-mediated transcriptional activity. May be involved in the hormone-mediated regulation of NR4A1 transcriptional activity. May play a role in mitochondrial protein synthesis.</text>
</comment>
<evidence type="ECO:0000256" key="6">
    <source>
        <dbReference type="ARBA" id="ARBA00023128"/>
    </source>
</evidence>
<evidence type="ECO:0000313" key="15">
    <source>
        <dbReference type="EMBL" id="CAG5897363.1"/>
    </source>
</evidence>
<dbReference type="InterPro" id="IPR043035">
    <property type="entry name" value="Ribosomal_mL64_sf"/>
</dbReference>
<dbReference type="GO" id="GO:0005739">
    <property type="term" value="C:mitochondrion"/>
    <property type="evidence" value="ECO:0007669"/>
    <property type="project" value="UniProtKB-SubCell"/>
</dbReference>
<evidence type="ECO:0000256" key="7">
    <source>
        <dbReference type="ARBA" id="ARBA00023242"/>
    </source>
</evidence>
<comment type="caution">
    <text evidence="15">The sequence shown here is derived from an EMBL/GenBank/DDBJ whole genome shotgun (WGS) entry which is preliminary data.</text>
</comment>
<evidence type="ECO:0000256" key="3">
    <source>
        <dbReference type="ARBA" id="ARBA00005421"/>
    </source>
</evidence>
<dbReference type="Pfam" id="PF10147">
    <property type="entry name" value="CR6_interact"/>
    <property type="match status" value="1"/>
</dbReference>
<dbReference type="GO" id="GO:1990904">
    <property type="term" value="C:ribonucleoprotein complex"/>
    <property type="evidence" value="ECO:0007669"/>
    <property type="project" value="UniProtKB-KW"/>
</dbReference>
<keyword evidence="16" id="KW-1185">Reference proteome</keyword>
<keyword evidence="9" id="KW-0131">Cell cycle</keyword>
<keyword evidence="8" id="KW-0687">Ribonucleoprotein</keyword>
<feature type="region of interest" description="Disordered" evidence="14">
    <location>
        <begin position="315"/>
        <end position="334"/>
    </location>
</feature>
<evidence type="ECO:0000256" key="8">
    <source>
        <dbReference type="ARBA" id="ARBA00023274"/>
    </source>
</evidence>
<evidence type="ECO:0000256" key="2">
    <source>
        <dbReference type="ARBA" id="ARBA00004173"/>
    </source>
</evidence>
<protein>
    <recommendedName>
        <fullName evidence="11">Large ribosomal subunit protein mL64</fullName>
    </recommendedName>
    <alternativeName>
        <fullName evidence="10">39S ribosomal protein L59, mitochondrial</fullName>
    </alternativeName>
    <alternativeName>
        <fullName evidence="12">Growth arrest and DNA damage-inducible proteins-interacting protein 1</fullName>
    </alternativeName>
</protein>
<evidence type="ECO:0000256" key="9">
    <source>
        <dbReference type="ARBA" id="ARBA00023306"/>
    </source>
</evidence>